<dbReference type="OrthoDB" id="9778602at2"/>
<evidence type="ECO:0000256" key="1">
    <source>
        <dbReference type="ARBA" id="ARBA00022723"/>
    </source>
</evidence>
<keyword evidence="6" id="KW-1185">Reference proteome</keyword>
<dbReference type="GO" id="GO:0046872">
    <property type="term" value="F:metal ion binding"/>
    <property type="evidence" value="ECO:0007669"/>
    <property type="project" value="UniProtKB-KW"/>
</dbReference>
<evidence type="ECO:0000313" key="6">
    <source>
        <dbReference type="Proteomes" id="UP000222564"/>
    </source>
</evidence>
<feature type="domain" description="4Fe-4S ferredoxin-type" evidence="4">
    <location>
        <begin position="61"/>
        <end position="90"/>
    </location>
</feature>
<name>A0A2C6MEQ2_9FIRM</name>
<evidence type="ECO:0000259" key="4">
    <source>
        <dbReference type="PROSITE" id="PS51379"/>
    </source>
</evidence>
<dbReference type="InterPro" id="IPR017896">
    <property type="entry name" value="4Fe4S_Fe-S-bd"/>
</dbReference>
<dbReference type="InterPro" id="IPR017900">
    <property type="entry name" value="4Fe4S_Fe_S_CS"/>
</dbReference>
<dbReference type="PROSITE" id="PS51379">
    <property type="entry name" value="4FE4S_FER_2"/>
    <property type="match status" value="2"/>
</dbReference>
<comment type="caution">
    <text evidence="5">The sequence shown here is derived from an EMBL/GenBank/DDBJ whole genome shotgun (WGS) entry which is preliminary data.</text>
</comment>
<dbReference type="Gene3D" id="3.40.50.300">
    <property type="entry name" value="P-loop containing nucleotide triphosphate hydrolases"/>
    <property type="match status" value="1"/>
</dbReference>
<dbReference type="AlphaFoldDB" id="A0A2C6MEQ2"/>
<dbReference type="PROSITE" id="PS00198">
    <property type="entry name" value="4FE4S_FER_1"/>
    <property type="match status" value="1"/>
</dbReference>
<dbReference type="EMBL" id="AWQQ01000007">
    <property type="protein sequence ID" value="PHJ39809.1"/>
    <property type="molecule type" value="Genomic_DNA"/>
</dbReference>
<evidence type="ECO:0000313" key="5">
    <source>
        <dbReference type="EMBL" id="PHJ39809.1"/>
    </source>
</evidence>
<dbReference type="GO" id="GO:0051536">
    <property type="term" value="F:iron-sulfur cluster binding"/>
    <property type="evidence" value="ECO:0007669"/>
    <property type="project" value="UniProtKB-KW"/>
</dbReference>
<keyword evidence="2" id="KW-0408">Iron</keyword>
<dbReference type="PANTHER" id="PTHR43063:SF1">
    <property type="entry name" value="4FE-4S CLUSTER CONTAINING PARA FAMILY ATPASE PROTEIN"/>
    <property type="match status" value="1"/>
</dbReference>
<dbReference type="InterPro" id="IPR002586">
    <property type="entry name" value="CobQ/CobB/MinD/ParA_Nub-bd_dom"/>
</dbReference>
<protein>
    <submittedName>
        <fullName evidence="5">(4Fe-4S)-binding protein</fullName>
    </submittedName>
</protein>
<dbReference type="RefSeq" id="WP_099081968.1">
    <property type="nucleotide sequence ID" value="NZ_AWQQ01000007.1"/>
</dbReference>
<accession>A0A2C6MEQ2</accession>
<dbReference type="Gene3D" id="3.30.70.20">
    <property type="match status" value="1"/>
</dbReference>
<dbReference type="SUPFAM" id="SSF54862">
    <property type="entry name" value="4Fe-4S ferredoxins"/>
    <property type="match status" value="1"/>
</dbReference>
<organism evidence="5 6">
    <name type="scientific">Desulforamulus profundi</name>
    <dbReference type="NCBI Taxonomy" id="1383067"/>
    <lineage>
        <taxon>Bacteria</taxon>
        <taxon>Bacillati</taxon>
        <taxon>Bacillota</taxon>
        <taxon>Clostridia</taxon>
        <taxon>Eubacteriales</taxon>
        <taxon>Peptococcaceae</taxon>
        <taxon>Desulforamulus</taxon>
    </lineage>
</organism>
<reference evidence="5 6" key="1">
    <citation type="submission" date="2013-09" db="EMBL/GenBank/DDBJ databases">
        <title>Biodegradation of hydrocarbons in the deep terrestrial subsurface : characterization of a microbial consortium composed of two Desulfotomaculum species originating from a deep geological formation.</title>
        <authorList>
            <person name="Aullo T."/>
            <person name="Berlendis S."/>
            <person name="Lascourreges J.-F."/>
            <person name="Dessort D."/>
            <person name="Saint-Laurent S."/>
            <person name="Schraauwers B."/>
            <person name="Mas J."/>
            <person name="Magot M."/>
            <person name="Ranchou-Peyruse A."/>
        </authorList>
    </citation>
    <scope>NUCLEOTIDE SEQUENCE [LARGE SCALE GENOMIC DNA]</scope>
    <source>
        <strain evidence="5 6">Bs107</strain>
    </source>
</reference>
<evidence type="ECO:0000256" key="3">
    <source>
        <dbReference type="ARBA" id="ARBA00023014"/>
    </source>
</evidence>
<keyword evidence="3" id="KW-0411">Iron-sulfur</keyword>
<dbReference type="Pfam" id="PF01656">
    <property type="entry name" value="CbiA"/>
    <property type="match status" value="1"/>
</dbReference>
<dbReference type="Pfam" id="PF00037">
    <property type="entry name" value="Fer4"/>
    <property type="match status" value="2"/>
</dbReference>
<feature type="domain" description="4Fe-4S ferredoxin-type" evidence="4">
    <location>
        <begin position="92"/>
        <end position="119"/>
    </location>
</feature>
<gene>
    <name evidence="5" type="ORF">P378_01145</name>
</gene>
<dbReference type="PANTHER" id="PTHR43063">
    <property type="entry name" value="4FE-4S CLUSTER CONTAINING PARA FAMILY ATPASE PROTEIN"/>
    <property type="match status" value="1"/>
</dbReference>
<dbReference type="InterPro" id="IPR027417">
    <property type="entry name" value="P-loop_NTPase"/>
</dbReference>
<dbReference type="Proteomes" id="UP000222564">
    <property type="component" value="Unassembled WGS sequence"/>
</dbReference>
<sequence>MNISVASGKGGTGKTLVATSLALSILNKHRPVQLLDCDVEEPNVHLFIEQEPVSKHNVSLPIPKIDYDKCRYCGRCAEVCRFNAIALLKNTLVIFPDVCHSCSACWHLCPTGALVPAPREVGTVHVSQSGDLKLVTGRLNLGVHASPPVIKAVRNTAEKGVVTVIDGPPGSSCPVMAAVEGTDYCILVTEPTPFGLNDLSLAVDMLEVLKVPCGVIINRDVPGNDLIDHYCQEKGLNILMRIPLHTEIARAYARGIPLVKSNPVWAEKFIGLYQQVAREVSG</sequence>
<proteinExistence type="predicted"/>
<dbReference type="SUPFAM" id="SSF52540">
    <property type="entry name" value="P-loop containing nucleoside triphosphate hydrolases"/>
    <property type="match status" value="1"/>
</dbReference>
<evidence type="ECO:0000256" key="2">
    <source>
        <dbReference type="ARBA" id="ARBA00023004"/>
    </source>
</evidence>
<keyword evidence="1" id="KW-0479">Metal-binding</keyword>